<dbReference type="HOGENOM" id="CLU_001528_3_3_1"/>
<dbReference type="InParanoid" id="G8ZW25"/>
<dbReference type="SUPFAM" id="SSF75005">
    <property type="entry name" value="Arabinanase/levansucrase/invertase"/>
    <property type="match status" value="1"/>
</dbReference>
<keyword evidence="3 6" id="KW-0378">Hydrolase</keyword>
<dbReference type="CDD" id="cd18622">
    <property type="entry name" value="GH32_Inu-like"/>
    <property type="match status" value="1"/>
</dbReference>
<accession>G8ZW25</accession>
<dbReference type="KEGG" id="tdl:TDEL_0E05760"/>
<dbReference type="Pfam" id="PF00251">
    <property type="entry name" value="Glyco_hydro_32N"/>
    <property type="match status" value="1"/>
</dbReference>
<dbReference type="Gene3D" id="2.115.10.20">
    <property type="entry name" value="Glycosyl hydrolase domain, family 43"/>
    <property type="match status" value="1"/>
</dbReference>
<evidence type="ECO:0000256" key="2">
    <source>
        <dbReference type="ARBA" id="ARBA00022729"/>
    </source>
</evidence>
<dbReference type="Pfam" id="PF08244">
    <property type="entry name" value="Glyco_hydro_32C"/>
    <property type="match status" value="1"/>
</dbReference>
<dbReference type="SUPFAM" id="SSF49899">
    <property type="entry name" value="Concanavalin A-like lectins/glucanases"/>
    <property type="match status" value="1"/>
</dbReference>
<dbReference type="eggNOG" id="KOG0228">
    <property type="taxonomic scope" value="Eukaryota"/>
</dbReference>
<dbReference type="InterPro" id="IPR013320">
    <property type="entry name" value="ConA-like_dom_sf"/>
</dbReference>
<dbReference type="InterPro" id="IPR013148">
    <property type="entry name" value="Glyco_hydro_32_N"/>
</dbReference>
<dbReference type="Proteomes" id="UP000005627">
    <property type="component" value="Chromosome 5"/>
</dbReference>
<dbReference type="Gene3D" id="2.60.120.560">
    <property type="entry name" value="Exo-inulinase, domain 1"/>
    <property type="match status" value="1"/>
</dbReference>
<evidence type="ECO:0000313" key="10">
    <source>
        <dbReference type="Proteomes" id="UP000005627"/>
    </source>
</evidence>
<dbReference type="STRING" id="1076872.G8ZW25"/>
<dbReference type="FunFam" id="2.115.10.20:FF:000002">
    <property type="entry name" value="Invertase 2"/>
    <property type="match status" value="1"/>
</dbReference>
<dbReference type="FunCoup" id="G8ZW25">
    <property type="interactions" value="504"/>
</dbReference>
<feature type="domain" description="Glycosyl hydrolase family 32 N-terminal" evidence="7">
    <location>
        <begin position="16"/>
        <end position="324"/>
    </location>
</feature>
<dbReference type="InterPro" id="IPR018053">
    <property type="entry name" value="Glyco_hydro_32_AS"/>
</dbReference>
<gene>
    <name evidence="9" type="primary">TDEL0E05760</name>
    <name evidence="9" type="ORF">TDEL_0E05760</name>
</gene>
<comment type="similarity">
    <text evidence="1 6">Belongs to the glycosyl hydrolase 32 family.</text>
</comment>
<evidence type="ECO:0000259" key="8">
    <source>
        <dbReference type="Pfam" id="PF08244"/>
    </source>
</evidence>
<dbReference type="GO" id="GO:0005576">
    <property type="term" value="C:extracellular region"/>
    <property type="evidence" value="ECO:0007669"/>
    <property type="project" value="UniProtKB-ARBA"/>
</dbReference>
<dbReference type="GO" id="GO:0000324">
    <property type="term" value="C:fungal-type vacuole"/>
    <property type="evidence" value="ECO:0007669"/>
    <property type="project" value="TreeGrafter"/>
</dbReference>
<dbReference type="GO" id="GO:0005987">
    <property type="term" value="P:sucrose catabolic process"/>
    <property type="evidence" value="ECO:0007669"/>
    <property type="project" value="UniProtKB-ARBA"/>
</dbReference>
<proteinExistence type="inferred from homology"/>
<evidence type="ECO:0000256" key="4">
    <source>
        <dbReference type="ARBA" id="ARBA00023180"/>
    </source>
</evidence>
<dbReference type="InterPro" id="IPR001362">
    <property type="entry name" value="Glyco_hydro_32"/>
</dbReference>
<evidence type="ECO:0000256" key="5">
    <source>
        <dbReference type="ARBA" id="ARBA00023295"/>
    </source>
</evidence>
<evidence type="ECO:0000259" key="7">
    <source>
        <dbReference type="Pfam" id="PF00251"/>
    </source>
</evidence>
<organism evidence="9 10">
    <name type="scientific">Torulaspora delbrueckii</name>
    <name type="common">Yeast</name>
    <name type="synonym">Candida colliculosa</name>
    <dbReference type="NCBI Taxonomy" id="4950"/>
    <lineage>
        <taxon>Eukaryota</taxon>
        <taxon>Fungi</taxon>
        <taxon>Dikarya</taxon>
        <taxon>Ascomycota</taxon>
        <taxon>Saccharomycotina</taxon>
        <taxon>Saccharomycetes</taxon>
        <taxon>Saccharomycetales</taxon>
        <taxon>Saccharomycetaceae</taxon>
        <taxon>Torulaspora</taxon>
    </lineage>
</organism>
<sequence>MYYDASAESVSRPLVHYTPKAGWMNDPNGLFYDRSESTWHIYYQYNPNDTVWGSPLYWGHASSKDLTTWTEHADALSPSSNDSSVFSGCVVVDRNNTSGFFNDSINPEQRVVALYTEHSPVSQRQFAAYSLNGGYTFEKYEHNPVLDGNSTQFRDPKVIWHEETEKWVMTATRSHEYVVQIFSSSDLKSWELESNFTRHGFLGYQYECPGLAKVPIVGNSSLVSSGVTHKWVMFLSINPGSPMGGSFTQYFVGDFDGKVFTPDTAETRLLDYGKDYYALQTFSATENDDVLGLAWASNWDYAAYVPTYPWRGSMSLVRNFSLREYQPNSEAAQLNLFSEPIINYDALRLNQSIQTNATNIKKNDQLFFNLSSSAHGLLDLSFEWTVNKSNVGKKDFSALTVKLIGATDKEEYLELGYEANAQAFFFNRGNSNVNSMKENSFYSDKMSANVEPYELLSENEAVFKVHAILDRNIAEIYLNDGVSVTTNTFFLTDGNFIGALEVRSSVDDVYTVSNFNVKTTSG</sequence>
<keyword evidence="4" id="KW-0325">Glycoprotein</keyword>
<reference evidence="9 10" key="1">
    <citation type="journal article" date="2011" name="Proc. Natl. Acad. Sci. U.S.A.">
        <title>Evolutionary erosion of yeast sex chromosomes by mating-type switching accidents.</title>
        <authorList>
            <person name="Gordon J.L."/>
            <person name="Armisen D."/>
            <person name="Proux-Wera E."/>
            <person name="Oheigeartaigh S.S."/>
            <person name="Byrne K.P."/>
            <person name="Wolfe K.H."/>
        </authorList>
    </citation>
    <scope>NUCLEOTIDE SEQUENCE [LARGE SCALE GENOMIC DNA]</scope>
    <source>
        <strain evidence="10">ATCC 10662 / CBS 1146 / NBRC 0425 / NCYC 2629 / NRRL Y-866</strain>
    </source>
</reference>
<protein>
    <recommendedName>
        <fullName evidence="11">Invertase</fullName>
    </recommendedName>
</protein>
<dbReference type="GeneID" id="11501018"/>
<evidence type="ECO:0000313" key="9">
    <source>
        <dbReference type="EMBL" id="CCE92819.1"/>
    </source>
</evidence>
<keyword evidence="10" id="KW-1185">Reference proteome</keyword>
<evidence type="ECO:0008006" key="11">
    <source>
        <dbReference type="Google" id="ProtNLM"/>
    </source>
</evidence>
<dbReference type="RefSeq" id="XP_003682030.1">
    <property type="nucleotide sequence ID" value="XM_003681982.1"/>
</dbReference>
<evidence type="ECO:0000256" key="1">
    <source>
        <dbReference type="ARBA" id="ARBA00009902"/>
    </source>
</evidence>
<feature type="domain" description="Glycosyl hydrolase family 32 C-terminal" evidence="8">
    <location>
        <begin position="345"/>
        <end position="504"/>
    </location>
</feature>
<keyword evidence="5 6" id="KW-0326">Glycosidase</keyword>
<dbReference type="SMART" id="SM00640">
    <property type="entry name" value="Glyco_32"/>
    <property type="match status" value="1"/>
</dbReference>
<dbReference type="AlphaFoldDB" id="G8ZW25"/>
<evidence type="ECO:0000256" key="6">
    <source>
        <dbReference type="RuleBase" id="RU362110"/>
    </source>
</evidence>
<dbReference type="GO" id="GO:0004575">
    <property type="term" value="F:sucrose alpha-glucosidase activity"/>
    <property type="evidence" value="ECO:0007669"/>
    <property type="project" value="TreeGrafter"/>
</dbReference>
<dbReference type="EMBL" id="HE616746">
    <property type="protein sequence ID" value="CCE92819.1"/>
    <property type="molecule type" value="Genomic_DNA"/>
</dbReference>
<dbReference type="OrthoDB" id="202537at2759"/>
<dbReference type="PANTHER" id="PTHR42800:SF4">
    <property type="entry name" value="INVERTASE 2"/>
    <property type="match status" value="1"/>
</dbReference>
<dbReference type="PROSITE" id="PS00609">
    <property type="entry name" value="GLYCOSYL_HYDROL_F32"/>
    <property type="match status" value="1"/>
</dbReference>
<dbReference type="InterPro" id="IPR013189">
    <property type="entry name" value="Glyco_hydro_32_C"/>
</dbReference>
<dbReference type="PANTHER" id="PTHR42800">
    <property type="entry name" value="EXOINULINASE INUD (AFU_ORTHOLOGUE AFUA_5G00480)"/>
    <property type="match status" value="1"/>
</dbReference>
<keyword evidence="2" id="KW-0732">Signal</keyword>
<evidence type="ECO:0000256" key="3">
    <source>
        <dbReference type="ARBA" id="ARBA00022801"/>
    </source>
</evidence>
<dbReference type="InterPro" id="IPR023296">
    <property type="entry name" value="Glyco_hydro_beta-prop_sf"/>
</dbReference>
<name>G8ZW25_TORDE</name>